<dbReference type="Proteomes" id="UP001596958">
    <property type="component" value="Unassembled WGS sequence"/>
</dbReference>
<evidence type="ECO:0000259" key="2">
    <source>
        <dbReference type="Pfam" id="PF14257"/>
    </source>
</evidence>
<dbReference type="Pfam" id="PF14257">
    <property type="entry name" value="DUF4349"/>
    <property type="match status" value="1"/>
</dbReference>
<proteinExistence type="predicted"/>
<dbReference type="InterPro" id="IPR025645">
    <property type="entry name" value="DUF4349"/>
</dbReference>
<keyword evidence="1" id="KW-0472">Membrane</keyword>
<keyword evidence="1" id="KW-1133">Transmembrane helix</keyword>
<sequence length="291" mass="32343">MKKILIVAATIVFAALGCKGPGKPEVDKMAMADIAIDESVGNSAATDPPSEYELKAAAPGPKGYSNRYSTPVGVKIEKKIIKEGDIHFKTGDINETRKTLYASLKKLGGYVAEESENNDSESGQKEITLQTRIPAKNFDAFLTNVSANAESIDSKNIRIQDVTTRFIDVTTQLANKKKLEERYLELLKKGSKISDLLEIENKLTEIRSDIESTQGQLNYLSKQVEFSSLDITFYSKQTAQDNGQSFGYKIKTAVLSGWQILGSLFFGFVAWWPIWLVLLGGIVFLRRWAKR</sequence>
<evidence type="ECO:0000313" key="4">
    <source>
        <dbReference type="Proteomes" id="UP001596958"/>
    </source>
</evidence>
<keyword evidence="1" id="KW-0812">Transmembrane</keyword>
<name>A0ABW2YY63_9SPHI</name>
<dbReference type="PROSITE" id="PS51257">
    <property type="entry name" value="PROKAR_LIPOPROTEIN"/>
    <property type="match status" value="1"/>
</dbReference>
<accession>A0ABW2YY63</accession>
<dbReference type="RefSeq" id="WP_377100908.1">
    <property type="nucleotide sequence ID" value="NZ_JBHTHU010000010.1"/>
</dbReference>
<dbReference type="EMBL" id="JBHTHU010000010">
    <property type="protein sequence ID" value="MFD0751071.1"/>
    <property type="molecule type" value="Genomic_DNA"/>
</dbReference>
<evidence type="ECO:0000256" key="1">
    <source>
        <dbReference type="SAM" id="Phobius"/>
    </source>
</evidence>
<reference evidence="4" key="1">
    <citation type="journal article" date="2019" name="Int. J. Syst. Evol. Microbiol.">
        <title>The Global Catalogue of Microorganisms (GCM) 10K type strain sequencing project: providing services to taxonomists for standard genome sequencing and annotation.</title>
        <authorList>
            <consortium name="The Broad Institute Genomics Platform"/>
            <consortium name="The Broad Institute Genome Sequencing Center for Infectious Disease"/>
            <person name="Wu L."/>
            <person name="Ma J."/>
        </authorList>
    </citation>
    <scope>NUCLEOTIDE SEQUENCE [LARGE SCALE GENOMIC DNA]</scope>
    <source>
        <strain evidence="4">CCUG 63418</strain>
    </source>
</reference>
<evidence type="ECO:0000313" key="3">
    <source>
        <dbReference type="EMBL" id="MFD0751071.1"/>
    </source>
</evidence>
<feature type="transmembrane region" description="Helical" evidence="1">
    <location>
        <begin position="260"/>
        <end position="285"/>
    </location>
</feature>
<protein>
    <submittedName>
        <fullName evidence="3">DUF4349 domain-containing protein</fullName>
    </submittedName>
</protein>
<keyword evidence="4" id="KW-1185">Reference proteome</keyword>
<comment type="caution">
    <text evidence="3">The sequence shown here is derived from an EMBL/GenBank/DDBJ whole genome shotgun (WGS) entry which is preliminary data.</text>
</comment>
<feature type="domain" description="DUF4349" evidence="2">
    <location>
        <begin position="78"/>
        <end position="285"/>
    </location>
</feature>
<organism evidence="3 4">
    <name type="scientific">Mucilaginibacter calamicampi</name>
    <dbReference type="NCBI Taxonomy" id="1302352"/>
    <lineage>
        <taxon>Bacteria</taxon>
        <taxon>Pseudomonadati</taxon>
        <taxon>Bacteroidota</taxon>
        <taxon>Sphingobacteriia</taxon>
        <taxon>Sphingobacteriales</taxon>
        <taxon>Sphingobacteriaceae</taxon>
        <taxon>Mucilaginibacter</taxon>
    </lineage>
</organism>
<gene>
    <name evidence="3" type="ORF">ACFQZS_13025</name>
</gene>